<dbReference type="AlphaFoldDB" id="A0A067L4L4"/>
<gene>
    <name evidence="1" type="ORF">JCGZ_03722</name>
</gene>
<evidence type="ECO:0000313" key="2">
    <source>
        <dbReference type="Proteomes" id="UP000027138"/>
    </source>
</evidence>
<proteinExistence type="predicted"/>
<organism evidence="1 2">
    <name type="scientific">Jatropha curcas</name>
    <name type="common">Barbados nut</name>
    <dbReference type="NCBI Taxonomy" id="180498"/>
    <lineage>
        <taxon>Eukaryota</taxon>
        <taxon>Viridiplantae</taxon>
        <taxon>Streptophyta</taxon>
        <taxon>Embryophyta</taxon>
        <taxon>Tracheophyta</taxon>
        <taxon>Spermatophyta</taxon>
        <taxon>Magnoliopsida</taxon>
        <taxon>eudicotyledons</taxon>
        <taxon>Gunneridae</taxon>
        <taxon>Pentapetalae</taxon>
        <taxon>rosids</taxon>
        <taxon>fabids</taxon>
        <taxon>Malpighiales</taxon>
        <taxon>Euphorbiaceae</taxon>
        <taxon>Crotonoideae</taxon>
        <taxon>Jatropheae</taxon>
        <taxon>Jatropha</taxon>
    </lineage>
</organism>
<sequence>MGCNNIRELDIRDLDTLRDRFSRLTSMSPSMYRVILQDTTGHQYYLGERVKAMMGHPWSVPDPSPFNMRDGHRIANLDFMITTTVDAVWLIGSNDDYTVVVGPAFLRLFLWLVHRHALLEDLLQAIQLTRPLACLEARLYSSTSLGVFCTPLRGFEWLARFHMVTVDVSMEFPSFYRPLLEDMTKVPMNCFHHDYTVGLRMHVMLTVALRALSAKDEDAPPIRWARKH</sequence>
<protein>
    <submittedName>
        <fullName evidence="1">Uncharacterized protein</fullName>
    </submittedName>
</protein>
<evidence type="ECO:0000313" key="1">
    <source>
        <dbReference type="EMBL" id="KDP39440.1"/>
    </source>
</evidence>
<reference evidence="1 2" key="1">
    <citation type="journal article" date="2014" name="PLoS ONE">
        <title>Global Analysis of Gene Expression Profiles in Physic Nut (Jatropha curcas L.) Seedlings Exposed to Salt Stress.</title>
        <authorList>
            <person name="Zhang L."/>
            <person name="Zhang C."/>
            <person name="Wu P."/>
            <person name="Chen Y."/>
            <person name="Li M."/>
            <person name="Jiang H."/>
            <person name="Wu G."/>
        </authorList>
    </citation>
    <scope>NUCLEOTIDE SEQUENCE [LARGE SCALE GENOMIC DNA]</scope>
    <source>
        <strain evidence="2">cv. GZQX0401</strain>
        <tissue evidence="1">Young leaves</tissue>
    </source>
</reference>
<dbReference type="EMBL" id="KK914352">
    <property type="protein sequence ID" value="KDP39440.1"/>
    <property type="molecule type" value="Genomic_DNA"/>
</dbReference>
<accession>A0A067L4L4</accession>
<name>A0A067L4L4_JATCU</name>
<dbReference type="Proteomes" id="UP000027138">
    <property type="component" value="Unassembled WGS sequence"/>
</dbReference>
<keyword evidence="2" id="KW-1185">Reference proteome</keyword>